<protein>
    <submittedName>
        <fullName evidence="2">Uncharacterized protein</fullName>
    </submittedName>
</protein>
<feature type="region of interest" description="Disordered" evidence="1">
    <location>
        <begin position="1"/>
        <end position="31"/>
    </location>
</feature>
<dbReference type="Proteomes" id="UP000030748">
    <property type="component" value="Unassembled WGS sequence"/>
</dbReference>
<dbReference type="eggNOG" id="KOG2186">
    <property type="taxonomic scope" value="Eukaryota"/>
</dbReference>
<dbReference type="EMBL" id="KI632295">
    <property type="protein sequence ID" value="EYU19365.1"/>
    <property type="molecule type" value="Genomic_DNA"/>
</dbReference>
<reference evidence="2 3" key="1">
    <citation type="journal article" date="2013" name="Proc. Natl. Acad. Sci. U.S.A.">
        <title>Fine-scale variation in meiotic recombination in Mimulus inferred from population shotgun sequencing.</title>
        <authorList>
            <person name="Hellsten U."/>
            <person name="Wright K.M."/>
            <person name="Jenkins J."/>
            <person name="Shu S."/>
            <person name="Yuan Y."/>
            <person name="Wessler S.R."/>
            <person name="Schmutz J."/>
            <person name="Willis J.H."/>
            <person name="Rokhsar D.S."/>
        </authorList>
    </citation>
    <scope>NUCLEOTIDE SEQUENCE [LARGE SCALE GENOMIC DNA]</scope>
    <source>
        <strain evidence="3">cv. DUN x IM62</strain>
    </source>
</reference>
<feature type="region of interest" description="Disordered" evidence="1">
    <location>
        <begin position="182"/>
        <end position="202"/>
    </location>
</feature>
<feature type="compositionally biased region" description="Low complexity" evidence="1">
    <location>
        <begin position="182"/>
        <end position="201"/>
    </location>
</feature>
<name>A0A022PYP6_ERYGU</name>
<evidence type="ECO:0000313" key="3">
    <source>
        <dbReference type="Proteomes" id="UP000030748"/>
    </source>
</evidence>
<evidence type="ECO:0000313" key="2">
    <source>
        <dbReference type="EMBL" id="EYU19365.1"/>
    </source>
</evidence>
<dbReference type="eggNOG" id="KOG0845">
    <property type="taxonomic scope" value="Eukaryota"/>
</dbReference>
<accession>A0A022PYP6</accession>
<gene>
    <name evidence="2" type="ORF">MIMGU_mgv1a012820mg</name>
</gene>
<organism evidence="2 3">
    <name type="scientific">Erythranthe guttata</name>
    <name type="common">Yellow monkey flower</name>
    <name type="synonym">Mimulus guttatus</name>
    <dbReference type="NCBI Taxonomy" id="4155"/>
    <lineage>
        <taxon>Eukaryota</taxon>
        <taxon>Viridiplantae</taxon>
        <taxon>Streptophyta</taxon>
        <taxon>Embryophyta</taxon>
        <taxon>Tracheophyta</taxon>
        <taxon>Spermatophyta</taxon>
        <taxon>Magnoliopsida</taxon>
        <taxon>eudicotyledons</taxon>
        <taxon>Gunneridae</taxon>
        <taxon>Pentapetalae</taxon>
        <taxon>asterids</taxon>
        <taxon>lamiids</taxon>
        <taxon>Lamiales</taxon>
        <taxon>Phrymaceae</taxon>
        <taxon>Erythranthe</taxon>
    </lineage>
</organism>
<feature type="compositionally biased region" description="Polar residues" evidence="1">
    <location>
        <begin position="13"/>
        <end position="22"/>
    </location>
</feature>
<proteinExistence type="predicted"/>
<sequence>MQSICGTREINGNDKQIQSISETPEIDGNNRQIQSISKTSEIDGNDGLIQSISETSEIDGNDRQIQSISETPEIDEDRCKSHERLRLEECELKQATAATKSKSHVSSFGSPCTKLEASTPTIFGAPNTSGISFNSAPTESANAQPFAPLSGSTGFTFPTTLVFGTKLTPPLWSTPASVVPSTSSSSAASTTTTGNGSASGVQSSSGEYYICIHTPTHIKHVLFICIETKSFIYELHDKY</sequence>
<keyword evidence="3" id="KW-1185">Reference proteome</keyword>
<evidence type="ECO:0000256" key="1">
    <source>
        <dbReference type="SAM" id="MobiDB-lite"/>
    </source>
</evidence>
<dbReference type="AlphaFoldDB" id="A0A022PYP6"/>